<feature type="region of interest" description="Disordered" evidence="1">
    <location>
        <begin position="1"/>
        <end position="22"/>
    </location>
</feature>
<dbReference type="Pfam" id="PF20016">
    <property type="entry name" value="ThsA_Macro"/>
    <property type="match status" value="1"/>
</dbReference>
<organism evidence="3 4">
    <name type="scientific">Streptomyces flavalbus</name>
    <dbReference type="NCBI Taxonomy" id="2665155"/>
    <lineage>
        <taxon>Bacteria</taxon>
        <taxon>Bacillati</taxon>
        <taxon>Actinomycetota</taxon>
        <taxon>Actinomycetes</taxon>
        <taxon>Kitasatosporales</taxon>
        <taxon>Streptomycetaceae</taxon>
        <taxon>Streptomyces</taxon>
    </lineage>
</organism>
<protein>
    <submittedName>
        <fullName evidence="3">Macro domain-containing protein</fullName>
    </submittedName>
</protein>
<dbReference type="InterPro" id="IPR045535">
    <property type="entry name" value="ThsA_Macro"/>
</dbReference>
<evidence type="ECO:0000313" key="3">
    <source>
        <dbReference type="EMBL" id="MFD0312872.1"/>
    </source>
</evidence>
<dbReference type="EMBL" id="JBHTEB010000001">
    <property type="protein sequence ID" value="MFD0312872.1"/>
    <property type="molecule type" value="Genomic_DNA"/>
</dbReference>
<evidence type="ECO:0000256" key="1">
    <source>
        <dbReference type="SAM" id="MobiDB-lite"/>
    </source>
</evidence>
<dbReference type="RefSeq" id="WP_381604453.1">
    <property type="nucleotide sequence ID" value="NZ_JBHTEB010000001.1"/>
</dbReference>
<keyword evidence="4" id="KW-1185">Reference proteome</keyword>
<gene>
    <name evidence="3" type="ORF">ACFQZ6_01225</name>
</gene>
<evidence type="ECO:0000259" key="2">
    <source>
        <dbReference type="Pfam" id="PF20016"/>
    </source>
</evidence>
<comment type="caution">
    <text evidence="3">The sequence shown here is derived from an EMBL/GenBank/DDBJ whole genome shotgun (WGS) entry which is preliminary data.</text>
</comment>
<proteinExistence type="predicted"/>
<sequence length="309" mass="33637">MLFRGFPGRAPGPSRIRRSRGRLSGGARGRRAFVGSAMAAFGGVSAVVQFVGQLFPQALDPAPVLGGSVLLCVAWAVARGRRPVAVAQDFRRPNMTVSVGCGDLFEERAHLVVGFSDTFDTDVRDGVVISGGSVQGQLLHRRYDGDTARLDGELGAALRPVPPLARETREDKPHGKLDRYPVGTVAVLGTRPRLVFAVAYSRIGNDLVARSSTEELWLSLNRVWDAVHRYGQLDRVALPLLGSGLSRLHGLDEESLLRLILLSFITRSRERVICRELRIVLRPAEAERVDMTEVAAFLRVLAADCGPAR</sequence>
<dbReference type="Proteomes" id="UP001597023">
    <property type="component" value="Unassembled WGS sequence"/>
</dbReference>
<name>A0ABW2W021_9ACTN</name>
<feature type="domain" description="Thoeris protein ThsA Macro" evidence="2">
    <location>
        <begin position="97"/>
        <end position="282"/>
    </location>
</feature>
<reference evidence="4" key="1">
    <citation type="journal article" date="2019" name="Int. J. Syst. Evol. Microbiol.">
        <title>The Global Catalogue of Microorganisms (GCM) 10K type strain sequencing project: providing services to taxonomists for standard genome sequencing and annotation.</title>
        <authorList>
            <consortium name="The Broad Institute Genomics Platform"/>
            <consortium name="The Broad Institute Genome Sequencing Center for Infectious Disease"/>
            <person name="Wu L."/>
            <person name="Ma J."/>
        </authorList>
    </citation>
    <scope>NUCLEOTIDE SEQUENCE [LARGE SCALE GENOMIC DNA]</scope>
    <source>
        <strain evidence="4">CGMCC 4.7400</strain>
    </source>
</reference>
<accession>A0ABW2W021</accession>
<evidence type="ECO:0000313" key="4">
    <source>
        <dbReference type="Proteomes" id="UP001597023"/>
    </source>
</evidence>